<dbReference type="InterPro" id="IPR044638">
    <property type="entry name" value="ALDH7A1-like"/>
</dbReference>
<dbReference type="InterPro" id="IPR015590">
    <property type="entry name" value="Aldehyde_DH_dom"/>
</dbReference>
<dbReference type="RefSeq" id="WP_046768420.1">
    <property type="nucleotide sequence ID" value="NZ_KQ061226.1"/>
</dbReference>
<dbReference type="Gene3D" id="3.40.605.10">
    <property type="entry name" value="Aldehyde Dehydrogenase, Chain A, domain 1"/>
    <property type="match status" value="1"/>
</dbReference>
<dbReference type="PANTHER" id="PTHR43521:SF1">
    <property type="entry name" value="ALPHA-AMINOADIPIC SEMIALDEHYDE DEHYDROGENASE"/>
    <property type="match status" value="1"/>
</dbReference>
<evidence type="ECO:0000256" key="5">
    <source>
        <dbReference type="PROSITE-ProRule" id="PRU10007"/>
    </source>
</evidence>
<keyword evidence="3" id="KW-0520">NAD</keyword>
<dbReference type="PANTHER" id="PTHR43521">
    <property type="entry name" value="ALPHA-AMINOADIPIC SEMIALDEHYDE DEHYDROGENASE"/>
    <property type="match status" value="1"/>
</dbReference>
<dbReference type="AlphaFoldDB" id="A0A1H2KTT2"/>
<name>A0A1H2KTT2_9ACTN</name>
<dbReference type="PROSITE" id="PS00687">
    <property type="entry name" value="ALDEHYDE_DEHYDR_GLU"/>
    <property type="match status" value="1"/>
</dbReference>
<dbReference type="STRING" id="419479.SAMN04488563_4292"/>
<dbReference type="InterPro" id="IPR016161">
    <property type="entry name" value="Ald_DH/histidinol_DH"/>
</dbReference>
<evidence type="ECO:0000259" key="7">
    <source>
        <dbReference type="Pfam" id="PF00171"/>
    </source>
</evidence>
<dbReference type="SUPFAM" id="SSF53720">
    <property type="entry name" value="ALDH-like"/>
    <property type="match status" value="1"/>
</dbReference>
<keyword evidence="2 6" id="KW-0560">Oxidoreductase</keyword>
<accession>A0A1H2KTT2</accession>
<evidence type="ECO:0000313" key="9">
    <source>
        <dbReference type="Proteomes" id="UP000182977"/>
    </source>
</evidence>
<protein>
    <recommendedName>
        <fullName evidence="4">aldehyde dehydrogenase (NAD(+))</fullName>
        <ecNumber evidence="4">1.2.1.3</ecNumber>
    </recommendedName>
</protein>
<dbReference type="Proteomes" id="UP000182977">
    <property type="component" value="Chromosome I"/>
</dbReference>
<dbReference type="EMBL" id="LT629791">
    <property type="protein sequence ID" value="SDU72110.1"/>
    <property type="molecule type" value="Genomic_DNA"/>
</dbReference>
<evidence type="ECO:0000256" key="2">
    <source>
        <dbReference type="ARBA" id="ARBA00023002"/>
    </source>
</evidence>
<comment type="similarity">
    <text evidence="6">Belongs to the aldehyde dehydrogenase family.</text>
</comment>
<dbReference type="InterPro" id="IPR029510">
    <property type="entry name" value="Ald_DH_CS_GLU"/>
</dbReference>
<evidence type="ECO:0000256" key="4">
    <source>
        <dbReference type="ARBA" id="ARBA00024226"/>
    </source>
</evidence>
<proteinExistence type="inferred from homology"/>
<dbReference type="Pfam" id="PF00171">
    <property type="entry name" value="Aldedh"/>
    <property type="match status" value="1"/>
</dbReference>
<evidence type="ECO:0000256" key="1">
    <source>
        <dbReference type="ARBA" id="ARBA00011881"/>
    </source>
</evidence>
<dbReference type="InterPro" id="IPR016162">
    <property type="entry name" value="Ald_DH_N"/>
</dbReference>
<evidence type="ECO:0000313" key="8">
    <source>
        <dbReference type="EMBL" id="SDU72110.1"/>
    </source>
</evidence>
<evidence type="ECO:0000256" key="3">
    <source>
        <dbReference type="ARBA" id="ARBA00023027"/>
    </source>
</evidence>
<keyword evidence="9" id="KW-1185">Reference proteome</keyword>
<feature type="active site" evidence="5">
    <location>
        <position position="252"/>
    </location>
</feature>
<gene>
    <name evidence="8" type="ORF">SAMN04488563_4292</name>
</gene>
<sequence length="516" mass="54844">MTRTVTSVVDGKAVPGDRTVASLNPADLDDVVGEVSLAPGRIFTAAAVVAHNAQRAWADVPAPVRGRAIAHIGRVVEENAESLARLVTREIGKPYAEALGEVREIVDTCDFFLGEGRRLYGQTVPSEMPDKQLFTFRNPVGTVAVITAGNFPVAVPSWYIVPALLAGNTIVWKPAEYSAVVSNAFHDLFVKGGGLPDGVFNLVHADGAETYAGLQESLELGYIDKVGFTGSSEVGREIGALTGRHLQTACLELGGKNPLVIAPSADLDLAVEGALFSGFGTAGQRCTSLGTVIVHESLHEEFIRRYAAAVDAAAVGDPSQDVLMGPLLDAKFAERYEKFLGWVQPQHTVLGRTGRITGANPRDGFVGDPAKGLFYHPVVVDGVRPGDELFDQETFGPIVGVTTYSTLDEAIDLANAPGYGLSSSIYTTNPADAFAYRRGISAGMVSINNSTSGAEAHLPFGGNGKSGNGSRQSGMWVLDQFTRWQSVNWDYSGRLQKAQMDVADLDADLGFRLDES</sequence>
<feature type="domain" description="Aldehyde dehydrogenase" evidence="7">
    <location>
        <begin position="18"/>
        <end position="487"/>
    </location>
</feature>
<dbReference type="EC" id="1.2.1.3" evidence="4"/>
<comment type="subunit">
    <text evidence="1">Homotetramer.</text>
</comment>
<dbReference type="InterPro" id="IPR016163">
    <property type="entry name" value="Ald_DH_C"/>
</dbReference>
<dbReference type="Gene3D" id="3.40.309.10">
    <property type="entry name" value="Aldehyde Dehydrogenase, Chain A, domain 2"/>
    <property type="match status" value="1"/>
</dbReference>
<reference evidence="9" key="1">
    <citation type="submission" date="2016-10" db="EMBL/GenBank/DDBJ databases">
        <authorList>
            <person name="Varghese N."/>
            <person name="Submissions S."/>
        </authorList>
    </citation>
    <scope>NUCLEOTIDE SEQUENCE [LARGE SCALE GENOMIC DNA]</scope>
    <source>
        <strain evidence="9">DSM 45079</strain>
    </source>
</reference>
<organism evidence="8 9">
    <name type="scientific">Jiangella alkaliphila</name>
    <dbReference type="NCBI Taxonomy" id="419479"/>
    <lineage>
        <taxon>Bacteria</taxon>
        <taxon>Bacillati</taxon>
        <taxon>Actinomycetota</taxon>
        <taxon>Actinomycetes</taxon>
        <taxon>Jiangellales</taxon>
        <taxon>Jiangellaceae</taxon>
        <taxon>Jiangella</taxon>
    </lineage>
</organism>
<evidence type="ECO:0000256" key="6">
    <source>
        <dbReference type="RuleBase" id="RU003345"/>
    </source>
</evidence>
<dbReference type="GO" id="GO:0004029">
    <property type="term" value="F:aldehyde dehydrogenase (NAD+) activity"/>
    <property type="evidence" value="ECO:0007669"/>
    <property type="project" value="UniProtKB-EC"/>
</dbReference>